<comment type="caution">
    <text evidence="1">The sequence shown here is derived from an EMBL/GenBank/DDBJ whole genome shotgun (WGS) entry which is preliminary data.</text>
</comment>
<keyword evidence="4" id="KW-1185">Reference proteome</keyword>
<evidence type="ECO:0000313" key="3">
    <source>
        <dbReference type="Proteomes" id="UP000050378"/>
    </source>
</evidence>
<dbReference type="InterPro" id="IPR010272">
    <property type="entry name" value="T6SS_TssF"/>
</dbReference>
<dbReference type="PATRIC" id="fig|570156.3.peg.1194"/>
<dbReference type="Proteomes" id="UP001377972">
    <property type="component" value="Unassembled WGS sequence"/>
</dbReference>
<dbReference type="PANTHER" id="PTHR35370:SF1">
    <property type="entry name" value="TYPE VI SECRETION SYSTEM COMPONENT TSSF1"/>
    <property type="match status" value="1"/>
</dbReference>
<name>A0A0N8HK05_9GAMM</name>
<sequence>MQQYFDAQMRLLTQAGKQFAQHYPEHAGMLNIDALKDRDPHIERLLEGVAYLTAHTQKRLDESVPEVSEQVLRQLCPILLSYYPSSTVVKFSPKLAMQKSHLIEKGLTLSADKSVVDKKHITFTTTHDLQVSPLDVEHVRYQESHLGSELRIGLRFVCQGERKNYDLANLQFYLRGDTPLCSSLFKLLKTAEQYTELDFGPSHFEHNKKLKVKGCSATYLDIDGALLPHAEQSHPGYALLLDYFNAKDRFYFMRFDGLKDLTLPEHIDRFELVFRGSSKLPPGHQLSRDNILLNCVPAINLFAQPAEPIRIESNRTDYMITADQNRTDHIFSYTVNEVKGRNSLSGKSYDYTPRYQSVFEDEKKLFTVLTKDVGGAAPCHYLQLPFNLEEEKETLSVDLTVFNAGWPRQLLQEGDLNIGGPDMPSIANVENVIRPTNYLPCPEQPKHWQLISLLNVKFSQITQVTELKRLLVLFDWSQKAENRLRIDSIQKITATPISQIKRGIFIKGVDVLIDIDESKFVCDADLYHFCNMLHQFFLMYAPINESVQTRVNAIPSYKTHCWEIEPGKSYQL</sequence>
<accession>A0A0N8HK05</accession>
<proteinExistence type="predicted"/>
<protein>
    <submittedName>
        <fullName evidence="1">Type VI secretion protein</fullName>
    </submittedName>
    <submittedName>
        <fullName evidence="2">Type VI secretion system baseplate subunit TssF</fullName>
    </submittedName>
</protein>
<dbReference type="OrthoDB" id="9763676at2"/>
<dbReference type="PANTHER" id="PTHR35370">
    <property type="entry name" value="CYTOPLASMIC PROTEIN-RELATED-RELATED"/>
    <property type="match status" value="1"/>
</dbReference>
<dbReference type="RefSeq" id="WP_054554065.1">
    <property type="nucleotide sequence ID" value="NZ_JAQPZS010000030.1"/>
</dbReference>
<evidence type="ECO:0000313" key="4">
    <source>
        <dbReference type="Proteomes" id="UP001377972"/>
    </source>
</evidence>
<dbReference type="STRING" id="570156.AOG27_16325"/>
<organism evidence="1 3">
    <name type="scientific">Pseudoalteromonas lipolytica</name>
    <dbReference type="NCBI Taxonomy" id="570156"/>
    <lineage>
        <taxon>Bacteria</taxon>
        <taxon>Pseudomonadati</taxon>
        <taxon>Pseudomonadota</taxon>
        <taxon>Gammaproteobacteria</taxon>
        <taxon>Alteromonadales</taxon>
        <taxon>Pseudoalteromonadaceae</taxon>
        <taxon>Pseudoalteromonas</taxon>
    </lineage>
</organism>
<evidence type="ECO:0000313" key="2">
    <source>
        <dbReference type="EMBL" id="MEJ6498412.1"/>
    </source>
</evidence>
<dbReference type="PIRSF" id="PIRSF028304">
    <property type="entry name" value="UCP028304"/>
    <property type="match status" value="1"/>
</dbReference>
<dbReference type="NCBIfam" id="TIGR03359">
    <property type="entry name" value="VI_chp_6"/>
    <property type="match status" value="1"/>
</dbReference>
<dbReference type="EMBL" id="JAQPZS010000030">
    <property type="protein sequence ID" value="MEJ6498412.1"/>
    <property type="molecule type" value="Genomic_DNA"/>
</dbReference>
<gene>
    <name evidence="2" type="primary">tssF</name>
    <name evidence="1" type="ORF">AOG27_16325</name>
    <name evidence="2" type="ORF">PQI24_20450</name>
</gene>
<reference evidence="2 4" key="2">
    <citation type="submission" date="2023-01" db="EMBL/GenBank/DDBJ databases">
        <title>Trichodesmium-associated heterotrophic epibiont bacteria.</title>
        <authorList>
            <person name="Cleveland C.S."/>
            <person name="Webb E.A."/>
        </authorList>
    </citation>
    <scope>NUCLEOTIDE SEQUENCE [LARGE SCALE GENOMIC DNA]</scope>
    <source>
        <strain evidence="2 4">USCH2</strain>
    </source>
</reference>
<dbReference type="AlphaFoldDB" id="A0A0N8HK05"/>
<reference evidence="1 3" key="1">
    <citation type="submission" date="2015-09" db="EMBL/GenBank/DDBJ databases">
        <title>Draft Genome Sequence of Pseudoalteromonas lipolytica UCD-48B.</title>
        <authorList>
            <person name="Krusor M."/>
            <person name="Coil D.A."/>
            <person name="Lang J.M."/>
            <person name="Eisen J.A."/>
            <person name="Alexiev A."/>
        </authorList>
    </citation>
    <scope>NUCLEOTIDE SEQUENCE [LARGE SCALE GENOMIC DNA]</scope>
    <source>
        <strain evidence="1 3">UCD-48B</strain>
    </source>
</reference>
<dbReference type="EMBL" id="LJTC01000011">
    <property type="protein sequence ID" value="KPM82536.1"/>
    <property type="molecule type" value="Genomic_DNA"/>
</dbReference>
<evidence type="ECO:0000313" key="1">
    <source>
        <dbReference type="EMBL" id="KPM82536.1"/>
    </source>
</evidence>
<dbReference type="Pfam" id="PF05947">
    <property type="entry name" value="T6SS_TssF"/>
    <property type="match status" value="1"/>
</dbReference>
<dbReference type="Proteomes" id="UP000050378">
    <property type="component" value="Unassembled WGS sequence"/>
</dbReference>